<evidence type="ECO:0000256" key="4">
    <source>
        <dbReference type="ARBA" id="ARBA00023295"/>
    </source>
</evidence>
<dbReference type="EMBL" id="NBBI01000002">
    <property type="protein sequence ID" value="OWK31026.1"/>
    <property type="molecule type" value="Genomic_DNA"/>
</dbReference>
<organism evidence="9 10">
    <name type="scientific">Sphingomonas dokdonensis</name>
    <dbReference type="NCBI Taxonomy" id="344880"/>
    <lineage>
        <taxon>Bacteria</taxon>
        <taxon>Pseudomonadati</taxon>
        <taxon>Pseudomonadota</taxon>
        <taxon>Alphaproteobacteria</taxon>
        <taxon>Sphingomonadales</taxon>
        <taxon>Sphingomonadaceae</taxon>
        <taxon>Sphingomonas</taxon>
    </lineage>
</organism>
<dbReference type="InterPro" id="IPR001764">
    <property type="entry name" value="Glyco_hydro_3_N"/>
</dbReference>
<keyword evidence="7" id="KW-0732">Signal</keyword>
<keyword evidence="3" id="KW-0119">Carbohydrate metabolism</keyword>
<dbReference type="InterPro" id="IPR019800">
    <property type="entry name" value="Glyco_hydro_3_AS"/>
</dbReference>
<dbReference type="OrthoDB" id="9781691at2"/>
<evidence type="ECO:0000256" key="1">
    <source>
        <dbReference type="ARBA" id="ARBA00005336"/>
    </source>
</evidence>
<dbReference type="Pfam" id="PF14310">
    <property type="entry name" value="Fn3-like"/>
    <property type="match status" value="1"/>
</dbReference>
<comment type="caution">
    <text evidence="9">The sequence shown here is derived from an EMBL/GenBank/DDBJ whole genome shotgun (WGS) entry which is preliminary data.</text>
</comment>
<dbReference type="Pfam" id="PF00933">
    <property type="entry name" value="Glyco_hydro_3"/>
    <property type="match status" value="1"/>
</dbReference>
<dbReference type="InterPro" id="IPR002772">
    <property type="entry name" value="Glyco_hydro_3_C"/>
</dbReference>
<dbReference type="GO" id="GO:0008422">
    <property type="term" value="F:beta-glucosidase activity"/>
    <property type="evidence" value="ECO:0007669"/>
    <property type="project" value="UniProtKB-EC"/>
</dbReference>
<evidence type="ECO:0000256" key="2">
    <source>
        <dbReference type="ARBA" id="ARBA00022801"/>
    </source>
</evidence>
<dbReference type="PROSITE" id="PS00775">
    <property type="entry name" value="GLYCOSYL_HYDROL_F3"/>
    <property type="match status" value="1"/>
</dbReference>
<reference evidence="9 10" key="1">
    <citation type="submission" date="2017-03" db="EMBL/GenBank/DDBJ databases">
        <title>Genome sequence of Sphingomonas dokdonensis DSM 21029.</title>
        <authorList>
            <person name="Poehlein A."/>
            <person name="Wuebbeler J.H."/>
            <person name="Steinbuechel A."/>
            <person name="Daniel R."/>
        </authorList>
    </citation>
    <scope>NUCLEOTIDE SEQUENCE [LARGE SCALE GENOMIC DNA]</scope>
    <source>
        <strain evidence="9 10">DSM 21029</strain>
    </source>
</reference>
<dbReference type="Pfam" id="PF01915">
    <property type="entry name" value="Glyco_hydro_3_C"/>
    <property type="match status" value="1"/>
</dbReference>
<dbReference type="InterPro" id="IPR017853">
    <property type="entry name" value="GH"/>
</dbReference>
<dbReference type="Gene3D" id="3.20.20.300">
    <property type="entry name" value="Glycoside hydrolase, family 3, N-terminal domain"/>
    <property type="match status" value="1"/>
</dbReference>
<dbReference type="Gene3D" id="2.60.40.10">
    <property type="entry name" value="Immunoglobulins"/>
    <property type="match status" value="1"/>
</dbReference>
<evidence type="ECO:0000313" key="10">
    <source>
        <dbReference type="Proteomes" id="UP000197290"/>
    </source>
</evidence>
<dbReference type="Proteomes" id="UP000197290">
    <property type="component" value="Unassembled WGS sequence"/>
</dbReference>
<evidence type="ECO:0000256" key="5">
    <source>
        <dbReference type="RuleBase" id="RU361161"/>
    </source>
</evidence>
<dbReference type="InterPro" id="IPR013783">
    <property type="entry name" value="Ig-like_fold"/>
</dbReference>
<dbReference type="PANTHER" id="PTHR42715">
    <property type="entry name" value="BETA-GLUCOSIDASE"/>
    <property type="match status" value="1"/>
</dbReference>
<comment type="similarity">
    <text evidence="1 5">Belongs to the glycosyl hydrolase 3 family.</text>
</comment>
<dbReference type="PANTHER" id="PTHR42715:SF10">
    <property type="entry name" value="BETA-GLUCOSIDASE"/>
    <property type="match status" value="1"/>
</dbReference>
<evidence type="ECO:0000313" key="9">
    <source>
        <dbReference type="EMBL" id="OWK31026.1"/>
    </source>
</evidence>
<keyword evidence="10" id="KW-1185">Reference proteome</keyword>
<dbReference type="EC" id="3.2.1.21" evidence="9"/>
<evidence type="ECO:0000259" key="8">
    <source>
        <dbReference type="SMART" id="SM01217"/>
    </source>
</evidence>
<accession>A0A245ZMR4</accession>
<dbReference type="InterPro" id="IPR036881">
    <property type="entry name" value="Glyco_hydro_3_C_sf"/>
</dbReference>
<sequence>MTRKAYRSGLLAGALAVSAAAATAQEAQPRASSSLAQATIPTAADSRAAETERQMRVEERTVLTHGLWAIPLIPKVQIPSQAVLGAGYIAGIPRLGVPALLETDASLGVSYIANLRNDGATALPSATAMGATWNADLIRRGGAMIAGEARAKGFNVLLGGGINLMRDPRNGRTFEYFGEDPLHSGLLGGAAIAGVQSQHVMSTVKHFALNAQETGRHLVDGRIADDALRMSDLLAFELAIERGQPGAVMCAYNRVNGAPACGSDYLLNRVLKQDWGYPGFVMSDWGSVDAVDFALAGLDQQSGAQIDKQVFFGKPLAAAAARDPAYAARVADMNRRILRSIYALGLDANPPVKQPIDFAANGEVARAVEDAGIVLLHNPKALLPLSKDVRSIVVVGGYADAGVLSGGGSTQVQPEGGPAVSLPMGGEGLLAKYNNQTYHGTAPLAAIRAIAPRAKVTFVDGRYPAEAAAAAKAADVAIVFATQWMAEGADVPDLSLPNGQDALIATVAGANPKTVVVLETGGPVLMPWRDRTGAVLEAWYGGARGGDAIAATLFGDVNPSGRLPITFPASVDQLPRPALPYAGMVDRDFAAGFAAGTRYPIDYDIEGADVGYRWFARKKLTPLFPFGFGLSYTSFDHGPMTLMGGERPRATVSIRNTGARAGSEVAQLYLVSTPAGPTRRLAGFAKVAVQPGATETATIPIEPRLLAQSSGGRWTMPAGRYGFALGRSATDLGPVVTVDLPARQWR</sequence>
<evidence type="ECO:0000256" key="6">
    <source>
        <dbReference type="SAM" id="MobiDB-lite"/>
    </source>
</evidence>
<dbReference type="InterPro" id="IPR026891">
    <property type="entry name" value="Fn3-like"/>
</dbReference>
<dbReference type="PRINTS" id="PR00133">
    <property type="entry name" value="GLHYDRLASE3"/>
</dbReference>
<dbReference type="Gene3D" id="3.40.50.1700">
    <property type="entry name" value="Glycoside hydrolase family 3 C-terminal domain"/>
    <property type="match status" value="1"/>
</dbReference>
<dbReference type="InterPro" id="IPR050288">
    <property type="entry name" value="Cellulose_deg_GH3"/>
</dbReference>
<dbReference type="GO" id="GO:0005975">
    <property type="term" value="P:carbohydrate metabolic process"/>
    <property type="evidence" value="ECO:0007669"/>
    <property type="project" value="InterPro"/>
</dbReference>
<dbReference type="SUPFAM" id="SSF51445">
    <property type="entry name" value="(Trans)glycosidases"/>
    <property type="match status" value="1"/>
</dbReference>
<feature type="domain" description="Fibronectin type III-like" evidence="8">
    <location>
        <begin position="664"/>
        <end position="729"/>
    </location>
</feature>
<feature type="signal peptide" evidence="7">
    <location>
        <begin position="1"/>
        <end position="24"/>
    </location>
</feature>
<dbReference type="AlphaFoldDB" id="A0A245ZMR4"/>
<keyword evidence="2 5" id="KW-0378">Hydrolase</keyword>
<dbReference type="SMART" id="SM01217">
    <property type="entry name" value="Fn3_like"/>
    <property type="match status" value="1"/>
</dbReference>
<protein>
    <submittedName>
        <fullName evidence="9">Thermostable beta-glucosidase B</fullName>
        <ecNumber evidence="9">3.2.1.21</ecNumber>
    </submittedName>
</protein>
<name>A0A245ZMR4_9SPHN</name>
<evidence type="ECO:0000256" key="7">
    <source>
        <dbReference type="SAM" id="SignalP"/>
    </source>
</evidence>
<gene>
    <name evidence="9" type="primary">bglB</name>
    <name evidence="9" type="ORF">SPDO_10310</name>
</gene>
<feature type="chain" id="PRO_5013123022" evidence="7">
    <location>
        <begin position="25"/>
        <end position="746"/>
    </location>
</feature>
<dbReference type="SUPFAM" id="SSF52279">
    <property type="entry name" value="Beta-D-glucan exohydrolase, C-terminal domain"/>
    <property type="match status" value="1"/>
</dbReference>
<dbReference type="InterPro" id="IPR036962">
    <property type="entry name" value="Glyco_hydro_3_N_sf"/>
</dbReference>
<evidence type="ECO:0000256" key="3">
    <source>
        <dbReference type="ARBA" id="ARBA00023277"/>
    </source>
</evidence>
<feature type="region of interest" description="Disordered" evidence="6">
    <location>
        <begin position="30"/>
        <end position="51"/>
    </location>
</feature>
<proteinExistence type="inferred from homology"/>
<keyword evidence="4 5" id="KW-0326">Glycosidase</keyword>
<dbReference type="RefSeq" id="WP_088366425.1">
    <property type="nucleotide sequence ID" value="NZ_NBBI01000002.1"/>
</dbReference>